<accession>A0ACC2PY52</accession>
<reference evidence="1" key="1">
    <citation type="submission" date="2023-04" db="EMBL/GenBank/DDBJ databases">
        <title>A chromosome-level genome assembly of the parasitoid wasp Eretmocerus hayati.</title>
        <authorList>
            <person name="Zhong Y."/>
            <person name="Liu S."/>
            <person name="Liu Y."/>
        </authorList>
    </citation>
    <scope>NUCLEOTIDE SEQUENCE</scope>
    <source>
        <strain evidence="1">ZJU_SS_LIU_2023</strain>
    </source>
</reference>
<name>A0ACC2PY52_9HYME</name>
<sequence>MPLLINSVFVTILLISEVQRGVPVSVSEYLGIKQNETKDVLFESYQSNAKNSITDTENRDFSGNWTKLWNMTSKTTQPWPVTFSDQIFLLGKRASHPILRSDINNHEPIELHLLRDNEPLKFTKSFSQGQSSFLLLCYEKHCFHYESMDVSQFDNQQSIESGDSSPIDAVYFARDDQVFLLVTYSLCKTQSSNQSVTKLYRWSGFSMVFVSEIKSPRVKSIAIIQNGNTTTLLLVLKDYSLDGRLPNTNALVYELNDEDYAMRPVSSFNFGDQFMYIHPFLFDGNEFVLVVGDRNFEGIFWWDGAEFKKVCTVPGIESQSSADVARINNETLLFIKNLNSLNIYRITTGGAYKLDDLSLKIEDNTVNFCVCASNGSILLVLVKESADGTFGAEHWQLNLLPNHSDVVEFDDVSKCFDELQELLDLNMPMIQNLINVNSSSESDNAINESSLPVREIRNGENISLSEIKDELYWIRDYAHIEHKLSSIEHTLEKIISRSGKIIDNEINLFAGHIVIDGDVFLEELNVDHLSAEYLNQERIDFENLLVPGLDQTFTQSLRAKSIFIDDLEILSLCGLDSKYWYQIDDVDKVKFKDLQMNGRVTQNGTVVVHEDLILPDLKTEFINGVNLREFLNDLFIIGGNQTITGNVTYEKLARVMNLTTETVNNIPASLLLTKHTNQTLDDVFIDDLDVKNLIVDRINGVPINQAARMSQANVIKGRVNIAHLMITDELIVDESLALPLAYPTQVYDEVVIDGDVFIKNLMMENDASIQFSYANLTPRDIENIVDTSWSKSKDQTIKEPVILEKGISIDDLNCTFVNDLTKHDYLYTNSDEMVGLENVTFGHFHFHGVMNNGSRVADRFFEETPHSLIFHKAIRMTRLSVDNLFSDRYNGIPIDTIMQGDNSIKFHGISEFDSLEVSHKMVVDDLHISQLNDRIVGQLDKILYSNQNLRVDSLKVKDMSIRNLYTKALNGKDLERALLLQLQMSNQPDSLNLTIRGNLEIEASLQVDKINEIDASDFVNQLKNTTLVNLIETSRIKNLHIKENMNVSLLNGRTVESYFVKALSKTKAQTITGELFVTDAQIKNLQTQTINKKNVSSLLSINESCTFEGNVSFSDLNVEGNIIARSLNGRSVSEVQENLKTITLKNGENLKIFGNVSWVKPSQSRDSLSYLLDNAVTQQEDQIIKSELTFRNPVIIETLNVEENSPLVREVSAIISDTVIDDLDVHSAFVRGKKIFKKGLTIDNLEVANNLDVEFINGVNVEVVASQIYQKYGNDRISSKITFVGPVVINNLVTSEKIHEVSVEHLAKVDGRLPEKLHFRDLTVENDVTLHRLDGVNFDEFKNSRINIHEDYEIFGDVEFDESVVVLNGSSLSYINGINPQNLVISGNTNNTTSIYGNKVFLSNVTVYGDFETSLVNDIDLKSEYNNSVLASQTAEIFGDLIFEGDVKNLYALNFSGPVNGLDIQQMFSDTSSLVKDRYDSIMNSINEKENQIESYIARSMSLSSLSTKDSPVMYLEEDDSLDLHIPGVHSVRGMAIKLATRLYVYSAESGDFCGVPIDCPCKRQYTIDFPFNGTRSIHRGFGVKFEFFTPNGLQGVRVVHKAVSTSQNCESERSIGDERSELHWIGFSNQTENQKPAVVVNGYIADAQAFMIGSKLYLVLAIFYDRVTQSHATDSLVYEFDFYSGEVTLVQSITTDGAKSLHIFQARHKGLHLLIGCVKGRAESLLLRFDYETRMFQNLRTFATGGSRHVSSADVGDESFVILNNADVDVLQIFGYESKFDNYYHYQNLPFKSRVTSLSVFYSGAVGQSNAFVAATTRDSWFYIFEYMFFGKFQLKISHWVEEIQTLTPFRLRDHNYLFVGQKSNSTILKLVQQK</sequence>
<dbReference type="Proteomes" id="UP001239111">
    <property type="component" value="Chromosome 1"/>
</dbReference>
<keyword evidence="2" id="KW-1185">Reference proteome</keyword>
<evidence type="ECO:0000313" key="2">
    <source>
        <dbReference type="Proteomes" id="UP001239111"/>
    </source>
</evidence>
<protein>
    <submittedName>
        <fullName evidence="1">Uncharacterized protein</fullName>
    </submittedName>
</protein>
<comment type="caution">
    <text evidence="1">The sequence shown here is derived from an EMBL/GenBank/DDBJ whole genome shotgun (WGS) entry which is preliminary data.</text>
</comment>
<gene>
    <name evidence="1" type="ORF">QAD02_024319</name>
</gene>
<organism evidence="1 2">
    <name type="scientific">Eretmocerus hayati</name>
    <dbReference type="NCBI Taxonomy" id="131215"/>
    <lineage>
        <taxon>Eukaryota</taxon>
        <taxon>Metazoa</taxon>
        <taxon>Ecdysozoa</taxon>
        <taxon>Arthropoda</taxon>
        <taxon>Hexapoda</taxon>
        <taxon>Insecta</taxon>
        <taxon>Pterygota</taxon>
        <taxon>Neoptera</taxon>
        <taxon>Endopterygota</taxon>
        <taxon>Hymenoptera</taxon>
        <taxon>Apocrita</taxon>
        <taxon>Proctotrupomorpha</taxon>
        <taxon>Chalcidoidea</taxon>
        <taxon>Aphelinidae</taxon>
        <taxon>Aphelininae</taxon>
        <taxon>Eretmocerus</taxon>
    </lineage>
</organism>
<proteinExistence type="predicted"/>
<dbReference type="EMBL" id="CM056741">
    <property type="protein sequence ID" value="KAJ8688524.1"/>
    <property type="molecule type" value="Genomic_DNA"/>
</dbReference>
<evidence type="ECO:0000313" key="1">
    <source>
        <dbReference type="EMBL" id="KAJ8688524.1"/>
    </source>
</evidence>